<dbReference type="SUPFAM" id="SSF54001">
    <property type="entry name" value="Cysteine proteinases"/>
    <property type="match status" value="1"/>
</dbReference>
<keyword evidence="2" id="KW-0378">Hydrolase</keyword>
<feature type="region of interest" description="Disordered" evidence="3">
    <location>
        <begin position="1"/>
        <end position="88"/>
    </location>
</feature>
<comment type="caution">
    <text evidence="5">The sequence shown here is derived from an EMBL/GenBank/DDBJ whole genome shotgun (WGS) entry which is preliminary data.</text>
</comment>
<evidence type="ECO:0000313" key="5">
    <source>
        <dbReference type="EMBL" id="PJE77811.1"/>
    </source>
</evidence>
<dbReference type="Gene3D" id="3.30.40.10">
    <property type="entry name" value="Zinc/RING finger domain, C3HC4 (zinc finger)"/>
    <property type="match status" value="1"/>
</dbReference>
<gene>
    <name evidence="5" type="ORF">CI610_03259</name>
</gene>
<feature type="compositionally biased region" description="Basic residues" evidence="3">
    <location>
        <begin position="1"/>
        <end position="21"/>
    </location>
</feature>
<accession>A0A2H9T3N2</accession>
<protein>
    <recommendedName>
        <fullName evidence="4">Ubiquitin-like protease family profile domain-containing protein</fullName>
    </recommendedName>
</protein>
<name>A0A2H9T3N2_9ZZZZ</name>
<dbReference type="Pfam" id="PF02902">
    <property type="entry name" value="Peptidase_C48"/>
    <property type="match status" value="1"/>
</dbReference>
<dbReference type="SUPFAM" id="SSF57903">
    <property type="entry name" value="FYVE/PHD zinc finger"/>
    <property type="match status" value="1"/>
</dbReference>
<dbReference type="GO" id="GO:0008234">
    <property type="term" value="F:cysteine-type peptidase activity"/>
    <property type="evidence" value="ECO:0007669"/>
    <property type="project" value="InterPro"/>
</dbReference>
<dbReference type="InterPro" id="IPR038765">
    <property type="entry name" value="Papain-like_cys_pep_sf"/>
</dbReference>
<dbReference type="PANTHER" id="PTHR34718:SF2">
    <property type="entry name" value="PHD-TYPE DOMAIN-CONTAINING PROTEIN"/>
    <property type="match status" value="1"/>
</dbReference>
<dbReference type="Gene3D" id="3.40.395.10">
    <property type="entry name" value="Adenoviral Proteinase, Chain A"/>
    <property type="match status" value="1"/>
</dbReference>
<evidence type="ECO:0000256" key="3">
    <source>
        <dbReference type="SAM" id="MobiDB-lite"/>
    </source>
</evidence>
<dbReference type="AlphaFoldDB" id="A0A2H9T3N2"/>
<evidence type="ECO:0000259" key="4">
    <source>
        <dbReference type="PROSITE" id="PS50600"/>
    </source>
</evidence>
<evidence type="ECO:0000256" key="1">
    <source>
        <dbReference type="ARBA" id="ARBA00022670"/>
    </source>
</evidence>
<dbReference type="GO" id="GO:0006508">
    <property type="term" value="P:proteolysis"/>
    <property type="evidence" value="ECO:0007669"/>
    <property type="project" value="UniProtKB-KW"/>
</dbReference>
<keyword evidence="1" id="KW-0645">Protease</keyword>
<feature type="domain" description="Ubiquitin-like protease family profile" evidence="4">
    <location>
        <begin position="106"/>
        <end position="346"/>
    </location>
</feature>
<reference evidence="5" key="1">
    <citation type="journal article" date="2017" name="Appl. Environ. Microbiol.">
        <title>Molecular characterization of an Endozoicomonas-like organism causing infection in king scallop Pecten maximus L.</title>
        <authorList>
            <person name="Cano I."/>
            <person name="van Aerle R."/>
            <person name="Ross S."/>
            <person name="Verner-Jeffreys D.W."/>
            <person name="Paley R.K."/>
            <person name="Rimmer G."/>
            <person name="Ryder D."/>
            <person name="Hooper P."/>
            <person name="Stone D."/>
            <person name="Feist S.W."/>
        </authorList>
    </citation>
    <scope>NUCLEOTIDE SEQUENCE</scope>
</reference>
<proteinExistence type="predicted"/>
<organism evidence="5">
    <name type="scientific">invertebrate metagenome</name>
    <dbReference type="NCBI Taxonomy" id="1711999"/>
    <lineage>
        <taxon>unclassified sequences</taxon>
        <taxon>metagenomes</taxon>
        <taxon>organismal metagenomes</taxon>
    </lineage>
</organism>
<dbReference type="InterPro" id="IPR011011">
    <property type="entry name" value="Znf_FYVE_PHD"/>
</dbReference>
<evidence type="ECO:0000256" key="2">
    <source>
        <dbReference type="ARBA" id="ARBA00022801"/>
    </source>
</evidence>
<sequence length="463" mass="52557">MAQLKRNSRKRVDKKAGRKRPRPCDRDETDIVPAPDSKLTKLGDSVLCSTPSTTIVSPVKSDQISPLHDISDIGTPKKPKPRSRLSLTNRRLSNIMEEKEDISKEVSIKQSEENTLSGDHVSINQPEEIAPTDDVVSINEPIVITSPKVKPNRKRLSLPKRHKPKVSDILEDLSDDRPSICKPVETKRIWMDNGKSTISFKEKDDILKDRKLCGNTMCYVQDILKKQFPNINGMQDTGYAPVLRNGKWDYALRMKPTTASAAQIHHTGEDHWVVSVQEVSGNEVYILDSLIGITKQKDHLSASLEMQVSSSYGENRKILKTILPSIQQQTNGVDCGVFAIANLVEFCFNGFKGSEEIEFDIDYMRQHLVNCISNGRFSKFPKKKLSKYRKKKVSQALTYDIFIDCESDGCHISNVFDDMVSCDAGCDRWFHNRCVCDQSDFHFSRDSFVWHCTKCSKIQTRIQ</sequence>
<dbReference type="InterPro" id="IPR003653">
    <property type="entry name" value="Peptidase_C48_C"/>
</dbReference>
<dbReference type="EMBL" id="NSIT01000362">
    <property type="protein sequence ID" value="PJE77811.1"/>
    <property type="molecule type" value="Genomic_DNA"/>
</dbReference>
<dbReference type="InterPro" id="IPR013083">
    <property type="entry name" value="Znf_RING/FYVE/PHD"/>
</dbReference>
<dbReference type="PROSITE" id="PS50600">
    <property type="entry name" value="ULP_PROTEASE"/>
    <property type="match status" value="1"/>
</dbReference>
<dbReference type="PANTHER" id="PTHR34718">
    <property type="entry name" value="PHD-TYPE DOMAIN-CONTAINING PROTEIN"/>
    <property type="match status" value="1"/>
</dbReference>
<feature type="compositionally biased region" description="Polar residues" evidence="3">
    <location>
        <begin position="47"/>
        <end position="64"/>
    </location>
</feature>